<feature type="region of interest" description="Disordered" evidence="4">
    <location>
        <begin position="1"/>
        <end position="22"/>
    </location>
</feature>
<dbReference type="InterPro" id="IPR002110">
    <property type="entry name" value="Ankyrin_rpt"/>
</dbReference>
<feature type="region of interest" description="Disordered" evidence="4">
    <location>
        <begin position="1209"/>
        <end position="1239"/>
    </location>
</feature>
<protein>
    <submittedName>
        <fullName evidence="5">Uncharacterized protein</fullName>
    </submittedName>
</protein>
<evidence type="ECO:0000256" key="2">
    <source>
        <dbReference type="ARBA" id="ARBA00023043"/>
    </source>
</evidence>
<dbReference type="InterPro" id="IPR036770">
    <property type="entry name" value="Ankyrin_rpt-contain_sf"/>
</dbReference>
<evidence type="ECO:0000256" key="1">
    <source>
        <dbReference type="ARBA" id="ARBA00022737"/>
    </source>
</evidence>
<feature type="compositionally biased region" description="Low complexity" evidence="4">
    <location>
        <begin position="1"/>
        <end position="19"/>
    </location>
</feature>
<organism evidence="5 6">
    <name type="scientific">Xylaria bambusicola</name>
    <dbReference type="NCBI Taxonomy" id="326684"/>
    <lineage>
        <taxon>Eukaryota</taxon>
        <taxon>Fungi</taxon>
        <taxon>Dikarya</taxon>
        <taxon>Ascomycota</taxon>
        <taxon>Pezizomycotina</taxon>
        <taxon>Sordariomycetes</taxon>
        <taxon>Xylariomycetidae</taxon>
        <taxon>Xylariales</taxon>
        <taxon>Xylariaceae</taxon>
        <taxon>Xylaria</taxon>
    </lineage>
</organism>
<evidence type="ECO:0000256" key="3">
    <source>
        <dbReference type="PROSITE-ProRule" id="PRU00023"/>
    </source>
</evidence>
<feature type="repeat" description="ANK" evidence="3">
    <location>
        <begin position="797"/>
        <end position="829"/>
    </location>
</feature>
<evidence type="ECO:0000313" key="5">
    <source>
        <dbReference type="EMBL" id="KAK5626447.1"/>
    </source>
</evidence>
<evidence type="ECO:0000256" key="4">
    <source>
        <dbReference type="SAM" id="MobiDB-lite"/>
    </source>
</evidence>
<dbReference type="SUPFAM" id="SSF48403">
    <property type="entry name" value="Ankyrin repeat"/>
    <property type="match status" value="2"/>
</dbReference>
<comment type="caution">
    <text evidence="5">The sequence shown here is derived from an EMBL/GenBank/DDBJ whole genome shotgun (WGS) entry which is preliminary data.</text>
</comment>
<dbReference type="PROSITE" id="PS50297">
    <property type="entry name" value="ANK_REP_REGION"/>
    <property type="match status" value="1"/>
</dbReference>
<feature type="compositionally biased region" description="Polar residues" evidence="4">
    <location>
        <begin position="1166"/>
        <end position="1182"/>
    </location>
</feature>
<dbReference type="PROSITE" id="PS50088">
    <property type="entry name" value="ANK_REPEAT"/>
    <property type="match status" value="1"/>
</dbReference>
<feature type="region of interest" description="Disordered" evidence="4">
    <location>
        <begin position="1166"/>
        <end position="1194"/>
    </location>
</feature>
<sequence>MDPALSAIPSSPSPGNSSSIYRSTLPQTKFRASYLVAPGTEDRNRAFNLAKERSSSNTGKGATVALSDIVNGTVANSTTMLVRALLDLGADVCFERRKSTNVVKAALNKDQVDVRSNLLDRAIRNCSHDILMLLAQKADEEAVNQALPTAIEQDDQEKVMILLARGADASSLCNQFLKAVESGSDTIVDGLTRTTKGACQKCRDKGLVLAAKLGYATKVQILLDKGADPNFEKAHALSAAVSGGREDICRLIVSSKPRRVHSELLDVAIRDAYTQPNYQILRACLQAREGSPSETINWILLQAVECHQFDLAALLLRSNASVEYQDGAVVVAAVMSRHYEVLQGVVSSGRASYSSMAAAIARVTELGDLQITSQMIDVLLSAGLRGNAVNETLLRILDSKFAVGDEDSRWGLARLLLEKGGADYSPQGGLDEHITAPLYRLSAFIHVMCRGHAASNETHRPRDARYTKHAVAEGLRAAAVSAAAETLRLDVLRDIVQPGVSESTILTGLSAAISSGCEWVTPSGLLVVQFFLDKGASGLTIDEAFCRSTKLFAQDAIEMLSDFISEECGSNALLGMIENSREWHSPDDQNLWLIQSLIEDWGAHGEPVNIALLYALEAYTSNPKLASKALVETLLSAADVNFRHGEALKIAIKGGDPLLLDELAACGASEETMTHAFRAALIAQLEEEKVLEVLKVLNDKKFENRPDFKRGLPSQRPPIFDCLEVHPKSVKLVERLIKLGCEVDAKTCTRLYHGTEPEDATTLAWALSRGKTITSAVIKVLIDEKGKANVNFTSPSSQTTPLILAAKNGRGDVVKTLLEAKADSRSHDRFDKAALFYASQVGDITAVKALLKTEFRMNDGSLHEAARNLHRDCVAALIGAKYDPNFRSSREEHNGRNALQEMAFRCSGSQNVPDMEATIWALEKGGANPLEKWRGKTALFLALSNPQPYCVTKAFLNTGKWCKVNDSKNVFEEIQADGTKLYFSLSVYLRRYIDKSNAISYLELEKLLRTMECVDRYFAGLGFRQPHGAVGLPKDIAEEVHRLEEESNEYWKSESDHQTKIRRKFEESQAQHKLWQEQQAEKTAQKINDSTAIHETQLHQNMQMSSQQQNALAQKNAIAELSLQRQQHLKLDYQQQTGQQKLGIQQQQNTLTREAQQSKVAFQQAQNHVAQSAQNQKIATQKKQNDLRKENERQKVLYAKRIQAIKASEERQKLQAKKAGHKEDLSFLNAKASLDSRGK</sequence>
<evidence type="ECO:0000313" key="6">
    <source>
        <dbReference type="Proteomes" id="UP001305414"/>
    </source>
</evidence>
<dbReference type="EMBL" id="JAWHQM010000003">
    <property type="protein sequence ID" value="KAK5626447.1"/>
    <property type="molecule type" value="Genomic_DNA"/>
</dbReference>
<proteinExistence type="predicted"/>
<name>A0AAN7Z1K1_9PEZI</name>
<gene>
    <name evidence="5" type="ORF">RRF57_002162</name>
</gene>
<keyword evidence="1" id="KW-0677">Repeat</keyword>
<dbReference type="SMART" id="SM00248">
    <property type="entry name" value="ANK"/>
    <property type="match status" value="9"/>
</dbReference>
<dbReference type="PANTHER" id="PTHR24198">
    <property type="entry name" value="ANKYRIN REPEAT AND PROTEIN KINASE DOMAIN-CONTAINING PROTEIN"/>
    <property type="match status" value="1"/>
</dbReference>
<dbReference type="GO" id="GO:0005737">
    <property type="term" value="C:cytoplasm"/>
    <property type="evidence" value="ECO:0007669"/>
    <property type="project" value="TreeGrafter"/>
</dbReference>
<keyword evidence="6" id="KW-1185">Reference proteome</keyword>
<dbReference type="Proteomes" id="UP001305414">
    <property type="component" value="Unassembled WGS sequence"/>
</dbReference>
<dbReference type="PANTHER" id="PTHR24198:SF165">
    <property type="entry name" value="ANKYRIN REPEAT-CONTAINING PROTEIN-RELATED"/>
    <property type="match status" value="1"/>
</dbReference>
<reference evidence="5 6" key="1">
    <citation type="submission" date="2023-10" db="EMBL/GenBank/DDBJ databases">
        <title>Draft genome sequence of Xylaria bambusicola isolate GMP-LS, the root and basal stem rot pathogen of sugarcane in Indonesia.</title>
        <authorList>
            <person name="Selvaraj P."/>
            <person name="Muralishankar V."/>
            <person name="Muruganantham S."/>
            <person name="Sp S."/>
            <person name="Haryani S."/>
            <person name="Lau K.J.X."/>
            <person name="Naqvi N.I."/>
        </authorList>
    </citation>
    <scope>NUCLEOTIDE SEQUENCE [LARGE SCALE GENOMIC DNA]</scope>
    <source>
        <strain evidence="5">GMP-LS</strain>
    </source>
</reference>
<dbReference type="AlphaFoldDB" id="A0AAN7Z1K1"/>
<accession>A0AAN7Z1K1</accession>
<dbReference type="Pfam" id="PF12796">
    <property type="entry name" value="Ank_2"/>
    <property type="match status" value="1"/>
</dbReference>
<keyword evidence="2 3" id="KW-0040">ANK repeat</keyword>
<feature type="compositionally biased region" description="Basic and acidic residues" evidence="4">
    <location>
        <begin position="1183"/>
        <end position="1194"/>
    </location>
</feature>
<dbReference type="Gene3D" id="1.25.40.20">
    <property type="entry name" value="Ankyrin repeat-containing domain"/>
    <property type="match status" value="4"/>
</dbReference>